<evidence type="ECO:0000313" key="10">
    <source>
        <dbReference type="EMBL" id="GGQ22584.1"/>
    </source>
</evidence>
<sequence length="451" mass="47577">MTNPSAASPTDNTTWRRVLWAAMLGNVVEWYDNALYGILAVVMSRTFFPDGDATVALISTYLGLILSYAIRPVGGTLMGRVADFKGHKYVLTLTIMLMSVGTVGIGLLPSYAAIGVVAPVLLALCRLIQGLGASAEYTIATNFLLEHGPQRKRNLLSGVSVGSTSLGPLLASGLAYTLIVTLPASSFDSWGWRALFLLAAPLSLVTVYIRRRTTEAPAFQQVLEEAKRHQVKQTPFKEAVSKHWRDMLRSIGLGAGQRVGSFMIQSYFVTALVQNGFGEDKALLAAILTYLVGPPAAIWGGRIADRHGGKKLLVTGYAVFVVATVPTFLAIESGSLLFAIIGVVSFTIINNVIGGPLTTAYVMSFPPHVRGTAAGLNYNLGTTLLGSTSPLLAAWLVGLTGTEVSFGFYMTAICLVSALVAAFALPKAIDEARVSGGRTPAAVGATSGATS</sequence>
<feature type="transmembrane region" description="Helical" evidence="8">
    <location>
        <begin position="337"/>
        <end position="364"/>
    </location>
</feature>
<feature type="transmembrane region" description="Helical" evidence="8">
    <location>
        <begin position="90"/>
        <end position="114"/>
    </location>
</feature>
<feature type="transmembrane region" description="Helical" evidence="8">
    <location>
        <begin position="376"/>
        <end position="398"/>
    </location>
</feature>
<dbReference type="Gene3D" id="1.20.1250.20">
    <property type="entry name" value="MFS general substrate transporter like domains"/>
    <property type="match status" value="2"/>
</dbReference>
<dbReference type="InterPro" id="IPR020846">
    <property type="entry name" value="MFS_dom"/>
</dbReference>
<evidence type="ECO:0000256" key="8">
    <source>
        <dbReference type="SAM" id="Phobius"/>
    </source>
</evidence>
<evidence type="ECO:0000256" key="2">
    <source>
        <dbReference type="ARBA" id="ARBA00022448"/>
    </source>
</evidence>
<evidence type="ECO:0000256" key="4">
    <source>
        <dbReference type="ARBA" id="ARBA00022692"/>
    </source>
</evidence>
<feature type="transmembrane region" description="Helical" evidence="8">
    <location>
        <begin position="53"/>
        <end position="70"/>
    </location>
</feature>
<protein>
    <submittedName>
        <fullName evidence="10">MFS transporter</fullName>
    </submittedName>
</protein>
<organism evidence="10 11">
    <name type="scientific">Streptosporangium pseudovulgare</name>
    <dbReference type="NCBI Taxonomy" id="35765"/>
    <lineage>
        <taxon>Bacteria</taxon>
        <taxon>Bacillati</taxon>
        <taxon>Actinomycetota</taxon>
        <taxon>Actinomycetes</taxon>
        <taxon>Streptosporangiales</taxon>
        <taxon>Streptosporangiaceae</taxon>
        <taxon>Streptosporangium</taxon>
    </lineage>
</organism>
<feature type="transmembrane region" description="Helical" evidence="8">
    <location>
        <begin position="404"/>
        <end position="425"/>
    </location>
</feature>
<evidence type="ECO:0000256" key="5">
    <source>
        <dbReference type="ARBA" id="ARBA00022847"/>
    </source>
</evidence>
<feature type="domain" description="Major facilitator superfamily (MFS) profile" evidence="9">
    <location>
        <begin position="18"/>
        <end position="429"/>
    </location>
</feature>
<evidence type="ECO:0000256" key="1">
    <source>
        <dbReference type="ARBA" id="ARBA00004651"/>
    </source>
</evidence>
<name>A0ABQ2RAR9_9ACTN</name>
<feature type="transmembrane region" description="Helical" evidence="8">
    <location>
        <begin position="166"/>
        <end position="184"/>
    </location>
</feature>
<dbReference type="RefSeq" id="WP_229811788.1">
    <property type="nucleotide sequence ID" value="NZ_BMQJ01000018.1"/>
</dbReference>
<dbReference type="PANTHER" id="PTHR43528:SF1">
    <property type="entry name" value="ALPHA-KETOGLUTARATE PERMEASE"/>
    <property type="match status" value="1"/>
</dbReference>
<dbReference type="Pfam" id="PF07690">
    <property type="entry name" value="MFS_1"/>
    <property type="match status" value="1"/>
</dbReference>
<keyword evidence="6 8" id="KW-1133">Transmembrane helix</keyword>
<comment type="caution">
    <text evidence="10">The sequence shown here is derived from an EMBL/GenBank/DDBJ whole genome shotgun (WGS) entry which is preliminary data.</text>
</comment>
<dbReference type="PROSITE" id="PS50850">
    <property type="entry name" value="MFS"/>
    <property type="match status" value="1"/>
</dbReference>
<evidence type="ECO:0000256" key="3">
    <source>
        <dbReference type="ARBA" id="ARBA00022475"/>
    </source>
</evidence>
<dbReference type="EMBL" id="BMQJ01000018">
    <property type="protein sequence ID" value="GGQ22584.1"/>
    <property type="molecule type" value="Genomic_DNA"/>
</dbReference>
<comment type="subcellular location">
    <subcellularLocation>
        <location evidence="1">Cell membrane</location>
        <topology evidence="1">Multi-pass membrane protein</topology>
    </subcellularLocation>
</comment>
<evidence type="ECO:0000256" key="7">
    <source>
        <dbReference type="ARBA" id="ARBA00023136"/>
    </source>
</evidence>
<keyword evidence="5" id="KW-0769">Symport</keyword>
<dbReference type="InterPro" id="IPR011701">
    <property type="entry name" value="MFS"/>
</dbReference>
<keyword evidence="2" id="KW-0813">Transport</keyword>
<feature type="transmembrane region" description="Helical" evidence="8">
    <location>
        <begin position="190"/>
        <end position="209"/>
    </location>
</feature>
<keyword evidence="3" id="KW-1003">Cell membrane</keyword>
<dbReference type="PANTHER" id="PTHR43528">
    <property type="entry name" value="ALPHA-KETOGLUTARATE PERMEASE"/>
    <property type="match status" value="1"/>
</dbReference>
<dbReference type="InterPro" id="IPR051084">
    <property type="entry name" value="H+-coupled_symporters"/>
</dbReference>
<reference evidence="11" key="1">
    <citation type="journal article" date="2019" name="Int. J. Syst. Evol. Microbiol.">
        <title>The Global Catalogue of Microorganisms (GCM) 10K type strain sequencing project: providing services to taxonomists for standard genome sequencing and annotation.</title>
        <authorList>
            <consortium name="The Broad Institute Genomics Platform"/>
            <consortium name="The Broad Institute Genome Sequencing Center for Infectious Disease"/>
            <person name="Wu L."/>
            <person name="Ma J."/>
        </authorList>
    </citation>
    <scope>NUCLEOTIDE SEQUENCE [LARGE SCALE GENOMIC DNA]</scope>
    <source>
        <strain evidence="11">JCM 3115</strain>
    </source>
</reference>
<evidence type="ECO:0000256" key="6">
    <source>
        <dbReference type="ARBA" id="ARBA00022989"/>
    </source>
</evidence>
<evidence type="ECO:0000313" key="11">
    <source>
        <dbReference type="Proteomes" id="UP000611554"/>
    </source>
</evidence>
<dbReference type="Proteomes" id="UP000611554">
    <property type="component" value="Unassembled WGS sequence"/>
</dbReference>
<feature type="transmembrane region" description="Helical" evidence="8">
    <location>
        <begin position="251"/>
        <end position="270"/>
    </location>
</feature>
<dbReference type="InterPro" id="IPR036259">
    <property type="entry name" value="MFS_trans_sf"/>
</dbReference>
<gene>
    <name evidence="10" type="ORF">GCM10010140_61130</name>
</gene>
<evidence type="ECO:0000259" key="9">
    <source>
        <dbReference type="PROSITE" id="PS50850"/>
    </source>
</evidence>
<dbReference type="SUPFAM" id="SSF103473">
    <property type="entry name" value="MFS general substrate transporter"/>
    <property type="match status" value="1"/>
</dbReference>
<proteinExistence type="predicted"/>
<feature type="transmembrane region" description="Helical" evidence="8">
    <location>
        <begin position="120"/>
        <end position="145"/>
    </location>
</feature>
<feature type="transmembrane region" description="Helical" evidence="8">
    <location>
        <begin position="312"/>
        <end position="331"/>
    </location>
</feature>
<keyword evidence="4 8" id="KW-0812">Transmembrane</keyword>
<feature type="transmembrane region" description="Helical" evidence="8">
    <location>
        <begin position="282"/>
        <end position="300"/>
    </location>
</feature>
<accession>A0ABQ2RAR9</accession>
<keyword evidence="11" id="KW-1185">Reference proteome</keyword>
<keyword evidence="7 8" id="KW-0472">Membrane</keyword>